<evidence type="ECO:0000313" key="2">
    <source>
        <dbReference type="EMBL" id="OWF31913.1"/>
    </source>
</evidence>
<keyword evidence="1" id="KW-1133">Transmembrane helix</keyword>
<gene>
    <name evidence="2" type="ORF">LKACC12383_02526</name>
</gene>
<dbReference type="Proteomes" id="UP000196649">
    <property type="component" value="Unassembled WGS sequence"/>
</dbReference>
<organism evidence="2 3">
    <name type="scientific">Companilactobacillus kimchii</name>
    <dbReference type="NCBI Taxonomy" id="2801452"/>
    <lineage>
        <taxon>Bacteria</taxon>
        <taxon>Bacillati</taxon>
        <taxon>Bacillota</taxon>
        <taxon>Bacilli</taxon>
        <taxon>Lactobacillales</taxon>
        <taxon>Lactobacillaceae</taxon>
        <taxon>Companilactobacillus</taxon>
    </lineage>
</organism>
<name>A0A210P610_9LACO</name>
<dbReference type="RefSeq" id="WP_054642028.1">
    <property type="nucleotide sequence ID" value="NZ_LNUB01000002.1"/>
</dbReference>
<keyword evidence="1" id="KW-0812">Transmembrane</keyword>
<keyword evidence="1" id="KW-0472">Membrane</keyword>
<proteinExistence type="predicted"/>
<comment type="caution">
    <text evidence="2">The sequence shown here is derived from an EMBL/GenBank/DDBJ whole genome shotgun (WGS) entry which is preliminary data.</text>
</comment>
<reference evidence="2 3" key="1">
    <citation type="submission" date="2017-03" db="EMBL/GenBank/DDBJ databases">
        <title>Genome sequence of Lactobacillus kimchii KACC 12383.</title>
        <authorList>
            <person name="Chun J."/>
        </authorList>
    </citation>
    <scope>NUCLEOTIDE SEQUENCE [LARGE SCALE GENOMIC DNA]</scope>
    <source>
        <strain evidence="2 3">KACC 12383</strain>
    </source>
</reference>
<sequence>MMEIIKSLNLIDNAGLTVLILICSMGFTALTKVATPLENKYLPFVSMIFGIIVGILVALIFHEDIGRAAIAGLLVGGFTSGLYAGVKGSLGGYDTSVKSTISDDLTEVKTPNYNQKNNTRRN</sequence>
<feature type="transmembrane region" description="Helical" evidence="1">
    <location>
        <begin position="41"/>
        <end position="61"/>
    </location>
</feature>
<dbReference type="EMBL" id="MXAL01000016">
    <property type="protein sequence ID" value="OWF31913.1"/>
    <property type="molecule type" value="Genomic_DNA"/>
</dbReference>
<accession>A0A210P610</accession>
<evidence type="ECO:0000256" key="1">
    <source>
        <dbReference type="SAM" id="Phobius"/>
    </source>
</evidence>
<feature type="transmembrane region" description="Helical" evidence="1">
    <location>
        <begin position="68"/>
        <end position="86"/>
    </location>
</feature>
<protein>
    <recommendedName>
        <fullName evidence="4">Holin</fullName>
    </recommendedName>
</protein>
<dbReference type="AlphaFoldDB" id="A0A210P610"/>
<evidence type="ECO:0000313" key="3">
    <source>
        <dbReference type="Proteomes" id="UP000196649"/>
    </source>
</evidence>
<feature type="transmembrane region" description="Helical" evidence="1">
    <location>
        <begin position="7"/>
        <end position="29"/>
    </location>
</feature>
<evidence type="ECO:0008006" key="4">
    <source>
        <dbReference type="Google" id="ProtNLM"/>
    </source>
</evidence>